<dbReference type="OrthoDB" id="672524at2"/>
<evidence type="ECO:0000313" key="2">
    <source>
        <dbReference type="EMBL" id="SHM45320.1"/>
    </source>
</evidence>
<evidence type="ECO:0000256" key="1">
    <source>
        <dbReference type="SAM" id="Phobius"/>
    </source>
</evidence>
<dbReference type="EMBL" id="FRCY01000001">
    <property type="protein sequence ID" value="SHM45320.1"/>
    <property type="molecule type" value="Genomic_DNA"/>
</dbReference>
<feature type="transmembrane region" description="Helical" evidence="1">
    <location>
        <begin position="71"/>
        <end position="98"/>
    </location>
</feature>
<keyword evidence="1" id="KW-0472">Membrane</keyword>
<dbReference type="Proteomes" id="UP000184513">
    <property type="component" value="Unassembled WGS sequence"/>
</dbReference>
<keyword evidence="1" id="KW-1133">Transmembrane helix</keyword>
<name>A0A1M7IX20_9BACT</name>
<accession>A0A1M7IX20</accession>
<sequence length="186" mass="20779">MNWKEAWKKKWETQPILMLLTIIIWSIFIGLCIKGGTLLFTSIYSLFNPEVAQNLYQGLDLSVAREWHTGYYLGAISLLLGISIAKAYIFFLVIRVFLTIDLLHPFSKEVSVLISKIGKVTVEVGILIIIASGYFNWLSSETTSSPALSGFLGGAFEYLIMGAVIYSIALVFKRGVEIQTENDLTV</sequence>
<organism evidence="2 3">
    <name type="scientific">Cyclobacterium lianum</name>
    <dbReference type="NCBI Taxonomy" id="388280"/>
    <lineage>
        <taxon>Bacteria</taxon>
        <taxon>Pseudomonadati</taxon>
        <taxon>Bacteroidota</taxon>
        <taxon>Cytophagia</taxon>
        <taxon>Cytophagales</taxon>
        <taxon>Cyclobacteriaceae</taxon>
        <taxon>Cyclobacterium</taxon>
    </lineage>
</organism>
<dbReference type="AlphaFoldDB" id="A0A1M7IX20"/>
<dbReference type="STRING" id="388280.SAMN04488057_101501"/>
<dbReference type="InterPro" id="IPR021354">
    <property type="entry name" value="DUF2975"/>
</dbReference>
<keyword evidence="1" id="KW-0812">Transmembrane</keyword>
<dbReference type="RefSeq" id="WP_073091326.1">
    <property type="nucleotide sequence ID" value="NZ_FRCY01000001.1"/>
</dbReference>
<keyword evidence="3" id="KW-1185">Reference proteome</keyword>
<evidence type="ECO:0000313" key="3">
    <source>
        <dbReference type="Proteomes" id="UP000184513"/>
    </source>
</evidence>
<evidence type="ECO:0008006" key="4">
    <source>
        <dbReference type="Google" id="ProtNLM"/>
    </source>
</evidence>
<proteinExistence type="predicted"/>
<gene>
    <name evidence="2" type="ORF">SAMN04488057_101501</name>
</gene>
<reference evidence="2 3" key="1">
    <citation type="submission" date="2016-11" db="EMBL/GenBank/DDBJ databases">
        <authorList>
            <person name="Jaros S."/>
            <person name="Januszkiewicz K."/>
            <person name="Wedrychowicz H."/>
        </authorList>
    </citation>
    <scope>NUCLEOTIDE SEQUENCE [LARGE SCALE GENOMIC DNA]</scope>
    <source>
        <strain evidence="2 3">CGMCC 1.6102</strain>
    </source>
</reference>
<feature type="transmembrane region" description="Helical" evidence="1">
    <location>
        <begin position="110"/>
        <end position="135"/>
    </location>
</feature>
<protein>
    <recommendedName>
        <fullName evidence="4">DUF2975 domain-containing protein</fullName>
    </recommendedName>
</protein>
<dbReference type="Pfam" id="PF11188">
    <property type="entry name" value="DUF2975"/>
    <property type="match status" value="1"/>
</dbReference>
<feature type="transmembrane region" description="Helical" evidence="1">
    <location>
        <begin position="147"/>
        <end position="172"/>
    </location>
</feature>
<feature type="transmembrane region" description="Helical" evidence="1">
    <location>
        <begin position="16"/>
        <end position="47"/>
    </location>
</feature>